<evidence type="ECO:0000313" key="3">
    <source>
        <dbReference type="Proteomes" id="UP000093000"/>
    </source>
</evidence>
<evidence type="ECO:0000256" key="1">
    <source>
        <dbReference type="SAM" id="MobiDB-lite"/>
    </source>
</evidence>
<feature type="compositionally biased region" description="Basic residues" evidence="1">
    <location>
        <begin position="25"/>
        <end position="34"/>
    </location>
</feature>
<gene>
    <name evidence="2" type="ORF">A0J61_02576</name>
</gene>
<proteinExistence type="predicted"/>
<dbReference type="Proteomes" id="UP000093000">
    <property type="component" value="Unassembled WGS sequence"/>
</dbReference>
<name>A0A1C7NKP2_9FUNG</name>
<dbReference type="AlphaFoldDB" id="A0A1C7NKP2"/>
<feature type="compositionally biased region" description="Basic and acidic residues" evidence="1">
    <location>
        <begin position="50"/>
        <end position="77"/>
    </location>
</feature>
<feature type="compositionally biased region" description="Polar residues" evidence="1">
    <location>
        <begin position="81"/>
        <end position="91"/>
    </location>
</feature>
<feature type="region of interest" description="Disordered" evidence="1">
    <location>
        <begin position="1"/>
        <end position="99"/>
    </location>
</feature>
<feature type="compositionally biased region" description="Polar residues" evidence="1">
    <location>
        <begin position="1"/>
        <end position="10"/>
    </location>
</feature>
<comment type="caution">
    <text evidence="2">The sequence shown here is derived from an EMBL/GenBank/DDBJ whole genome shotgun (WGS) entry which is preliminary data.</text>
</comment>
<dbReference type="OrthoDB" id="2252527at2759"/>
<dbReference type="EMBL" id="LUGH01000098">
    <property type="protein sequence ID" value="OBZ89379.1"/>
    <property type="molecule type" value="Genomic_DNA"/>
</dbReference>
<feature type="compositionally biased region" description="Acidic residues" evidence="1">
    <location>
        <begin position="40"/>
        <end position="49"/>
    </location>
</feature>
<accession>A0A1C7NKP2</accession>
<sequence length="99" mass="11373">MPNNNPSIPSDVSPAQVVGGMRVKQPNHHNHLHNKKTEEEEKEQESLEDEQMRARILQERQAQDMKNHSASRQHDIPKNPGNFSKQINNPAIQPRAMNH</sequence>
<protein>
    <submittedName>
        <fullName evidence="2">Uncharacterized protein</fullName>
    </submittedName>
</protein>
<reference evidence="2 3" key="1">
    <citation type="submission" date="2016-03" db="EMBL/GenBank/DDBJ databases">
        <title>Choanephora cucurbitarum.</title>
        <authorList>
            <person name="Min B."/>
            <person name="Park H."/>
            <person name="Park J.-H."/>
            <person name="Shin H.-D."/>
            <person name="Choi I.-G."/>
        </authorList>
    </citation>
    <scope>NUCLEOTIDE SEQUENCE [LARGE SCALE GENOMIC DNA]</scope>
    <source>
        <strain evidence="2 3">KUS-F28377</strain>
    </source>
</reference>
<organism evidence="2 3">
    <name type="scientific">Choanephora cucurbitarum</name>
    <dbReference type="NCBI Taxonomy" id="101091"/>
    <lineage>
        <taxon>Eukaryota</taxon>
        <taxon>Fungi</taxon>
        <taxon>Fungi incertae sedis</taxon>
        <taxon>Mucoromycota</taxon>
        <taxon>Mucoromycotina</taxon>
        <taxon>Mucoromycetes</taxon>
        <taxon>Mucorales</taxon>
        <taxon>Mucorineae</taxon>
        <taxon>Choanephoraceae</taxon>
        <taxon>Choanephoroideae</taxon>
        <taxon>Choanephora</taxon>
    </lineage>
</organism>
<keyword evidence="3" id="KW-1185">Reference proteome</keyword>
<dbReference type="InParanoid" id="A0A1C7NKP2"/>
<evidence type="ECO:0000313" key="2">
    <source>
        <dbReference type="EMBL" id="OBZ89379.1"/>
    </source>
</evidence>